<evidence type="ECO:0000313" key="1">
    <source>
        <dbReference type="EMBL" id="MFC6314900.1"/>
    </source>
</evidence>
<dbReference type="InterPro" id="IPR014975">
    <property type="entry name" value="DUF1836"/>
</dbReference>
<dbReference type="Proteomes" id="UP001596310">
    <property type="component" value="Unassembled WGS sequence"/>
</dbReference>
<evidence type="ECO:0000313" key="2">
    <source>
        <dbReference type="Proteomes" id="UP001596310"/>
    </source>
</evidence>
<sequence>MEKQKFAQYLQQIQVLTIPRWSELPQFDLYMDQVVSFINKMLEPLEFDELTPAMINNYVKAGLVRAPQKKRYSQQQLARLIVIAILKSVFSIGEIKQGLHLVVHPDKNSQTYDYFVTVFLKTIQDVVGDFANEVVITAAKQDDLVVETTNLVKLSCSAVVQRTVVLKLLGKLEAQQAEEATLKIEESQKK</sequence>
<protein>
    <submittedName>
        <fullName evidence="1">DUF1836 domain-containing protein</fullName>
    </submittedName>
</protein>
<reference evidence="2" key="1">
    <citation type="journal article" date="2019" name="Int. J. Syst. Evol. Microbiol.">
        <title>The Global Catalogue of Microorganisms (GCM) 10K type strain sequencing project: providing services to taxonomists for standard genome sequencing and annotation.</title>
        <authorList>
            <consortium name="The Broad Institute Genomics Platform"/>
            <consortium name="The Broad Institute Genome Sequencing Center for Infectious Disease"/>
            <person name="Wu L."/>
            <person name="Ma J."/>
        </authorList>
    </citation>
    <scope>NUCLEOTIDE SEQUENCE [LARGE SCALE GENOMIC DNA]</scope>
    <source>
        <strain evidence="2">CCM 8897</strain>
    </source>
</reference>
<dbReference type="PANTHER" id="PTHR40056:SF1">
    <property type="entry name" value="DUF1836 DOMAIN-CONTAINING PROTEIN"/>
    <property type="match status" value="1"/>
</dbReference>
<gene>
    <name evidence="1" type="ORF">ACFQHW_04860</name>
</gene>
<accession>A0ABW1ULS0</accession>
<dbReference type="EMBL" id="JBHSSM010000015">
    <property type="protein sequence ID" value="MFC6314900.1"/>
    <property type="molecule type" value="Genomic_DNA"/>
</dbReference>
<keyword evidence="2" id="KW-1185">Reference proteome</keyword>
<comment type="caution">
    <text evidence="1">The sequence shown here is derived from an EMBL/GenBank/DDBJ whole genome shotgun (WGS) entry which is preliminary data.</text>
</comment>
<dbReference type="InterPro" id="IPR009061">
    <property type="entry name" value="DNA-bd_dom_put_sf"/>
</dbReference>
<dbReference type="SUPFAM" id="SSF46955">
    <property type="entry name" value="Putative DNA-binding domain"/>
    <property type="match status" value="1"/>
</dbReference>
<dbReference type="RefSeq" id="WP_125595629.1">
    <property type="nucleotide sequence ID" value="NZ_JBHSSM010000015.1"/>
</dbReference>
<dbReference type="PANTHER" id="PTHR40056">
    <property type="entry name" value="HYPOTHETICAL CYTOSOLIC PROTEIN"/>
    <property type="match status" value="1"/>
</dbReference>
<dbReference type="Pfam" id="PF08876">
    <property type="entry name" value="DUF1836"/>
    <property type="match status" value="1"/>
</dbReference>
<proteinExistence type="predicted"/>
<name>A0ABW1ULS0_9LACO</name>
<organism evidence="1 2">
    <name type="scientific">Lapidilactobacillus achengensis</name>
    <dbReference type="NCBI Taxonomy" id="2486000"/>
    <lineage>
        <taxon>Bacteria</taxon>
        <taxon>Bacillati</taxon>
        <taxon>Bacillota</taxon>
        <taxon>Bacilli</taxon>
        <taxon>Lactobacillales</taxon>
        <taxon>Lactobacillaceae</taxon>
        <taxon>Lapidilactobacillus</taxon>
    </lineage>
</organism>